<dbReference type="CDD" id="cd02439">
    <property type="entry name" value="DMB-PRT_CobT"/>
    <property type="match status" value="1"/>
</dbReference>
<dbReference type="NCBIfam" id="TIGR03160">
    <property type="entry name" value="cobT_DBIPRT"/>
    <property type="match status" value="1"/>
</dbReference>
<dbReference type="InterPro" id="IPR017846">
    <property type="entry name" value="Nict_dMeBzImd_PRibTrfase_bact"/>
</dbReference>
<dbReference type="InterPro" id="IPR023195">
    <property type="entry name" value="Nict_dMeBzImd_PRibTrfase_N"/>
</dbReference>
<dbReference type="Gene3D" id="3.40.50.10210">
    <property type="match status" value="1"/>
</dbReference>
<dbReference type="AlphaFoldDB" id="A0A4Q2ECC9"/>
<evidence type="ECO:0000256" key="10">
    <source>
        <dbReference type="NCBIfam" id="TIGR03160"/>
    </source>
</evidence>
<keyword evidence="12" id="KW-1185">Reference proteome</keyword>
<evidence type="ECO:0000313" key="12">
    <source>
        <dbReference type="Proteomes" id="UP000290624"/>
    </source>
</evidence>
<dbReference type="GO" id="GO:0008939">
    <property type="term" value="F:nicotinate-nucleotide-dimethylbenzimidazole phosphoribosyltransferase activity"/>
    <property type="evidence" value="ECO:0007669"/>
    <property type="project" value="UniProtKB-UniRule"/>
</dbReference>
<keyword evidence="6" id="KW-0169">Cobalamin biosynthesis</keyword>
<reference evidence="11 12" key="1">
    <citation type="submission" date="2018-01" db="EMBL/GenBank/DDBJ databases">
        <title>Lactibacter flavus gen. nov., sp. nov., a novel bacterium of the family Propionibacteriaceae isolated from raw milk and dairy products.</title>
        <authorList>
            <person name="Wenning M."/>
            <person name="Breitenwieser F."/>
            <person name="Huptas C."/>
            <person name="von Neubeck M."/>
            <person name="Busse H.-J."/>
            <person name="Scherer S."/>
        </authorList>
    </citation>
    <scope>NUCLEOTIDE SEQUENCE [LARGE SCALE GENOMIC DNA]</scope>
    <source>
        <strain evidence="11 12">VG341</strain>
    </source>
</reference>
<evidence type="ECO:0000256" key="9">
    <source>
        <dbReference type="ARBA" id="ARBA00047340"/>
    </source>
</evidence>
<evidence type="ECO:0000256" key="5">
    <source>
        <dbReference type="ARBA" id="ARBA00015486"/>
    </source>
</evidence>
<gene>
    <name evidence="11" type="primary">cobT</name>
    <name evidence="11" type="ORF">C1706_13425</name>
</gene>
<evidence type="ECO:0000256" key="4">
    <source>
        <dbReference type="ARBA" id="ARBA00011991"/>
    </source>
</evidence>
<sequence>MTNPVTAPDPSLRAAAHARSDAQAKPLGALGRLETLGAWLAACQGVNPPAPLTDVRVVVFAGDHGVAARGVSAYPTAVTLAMVHGILDGHAGISALARSVGATVSLYDLGVDGLTGVPDEVTRFHVHPARPISDEDALTADELQAALAAGDQIAAEAIADGAQLLIAGDLGIGNTTPSAALVAATLGLRGGDVAGSGTGVDAAGLARKADAINAALDRVGDRAADPLQRLAALGSADIAAATGFMMGAARRGIPVVVDGLIASAEALMAEELAPGASAWMVAGHASTEPGCALAQRRLHLAPILDLEMRLGEGTGAVLAVPILEASGAALRDIAALADLS</sequence>
<protein>
    <recommendedName>
        <fullName evidence="5 10">Nicotinate-nucleotide--dimethylbenzimidazole phosphoribosyltransferase</fullName>
        <ecNumber evidence="4 10">2.4.2.21</ecNumber>
    </recommendedName>
</protein>
<dbReference type="InterPro" id="IPR003200">
    <property type="entry name" value="Nict_dMeBzImd_PRibTrfase"/>
</dbReference>
<evidence type="ECO:0000256" key="8">
    <source>
        <dbReference type="ARBA" id="ARBA00022679"/>
    </source>
</evidence>
<evidence type="ECO:0000313" key="11">
    <source>
        <dbReference type="EMBL" id="RXW31180.1"/>
    </source>
</evidence>
<dbReference type="Proteomes" id="UP000290624">
    <property type="component" value="Unassembled WGS sequence"/>
</dbReference>
<dbReference type="Gene3D" id="1.10.1610.10">
    <property type="match status" value="1"/>
</dbReference>
<dbReference type="OrthoDB" id="9773807at2"/>
<dbReference type="PANTHER" id="PTHR43463:SF1">
    <property type="entry name" value="NICOTINATE-NUCLEOTIDE--DIMETHYLBENZIMIDAZOLE PHOSPHORIBOSYLTRANSFERASE"/>
    <property type="match status" value="1"/>
</dbReference>
<dbReference type="InterPro" id="IPR036087">
    <property type="entry name" value="Nict_dMeBzImd_PRibTrfase_sf"/>
</dbReference>
<dbReference type="RefSeq" id="WP_129459743.1">
    <property type="nucleotide sequence ID" value="NZ_PPCV01000012.1"/>
</dbReference>
<dbReference type="EC" id="2.4.2.21" evidence="4 10"/>
<evidence type="ECO:0000256" key="3">
    <source>
        <dbReference type="ARBA" id="ARBA00007110"/>
    </source>
</evidence>
<dbReference type="GO" id="GO:0009236">
    <property type="term" value="P:cobalamin biosynthetic process"/>
    <property type="evidence" value="ECO:0007669"/>
    <property type="project" value="UniProtKB-UniRule"/>
</dbReference>
<dbReference type="SUPFAM" id="SSF52733">
    <property type="entry name" value="Nicotinate mononucleotide:5,6-dimethylbenzimidazole phosphoribosyltransferase (CobT)"/>
    <property type="match status" value="1"/>
</dbReference>
<dbReference type="Pfam" id="PF02277">
    <property type="entry name" value="DBI_PRT"/>
    <property type="match status" value="1"/>
</dbReference>
<accession>A0A4Q2ECC9</accession>
<evidence type="ECO:0000256" key="1">
    <source>
        <dbReference type="ARBA" id="ARBA00002197"/>
    </source>
</evidence>
<keyword evidence="8 11" id="KW-0808">Transferase</keyword>
<evidence type="ECO:0000256" key="7">
    <source>
        <dbReference type="ARBA" id="ARBA00022676"/>
    </source>
</evidence>
<dbReference type="NCBIfam" id="NF000996">
    <property type="entry name" value="PRK00105.1"/>
    <property type="match status" value="1"/>
</dbReference>
<evidence type="ECO:0000256" key="6">
    <source>
        <dbReference type="ARBA" id="ARBA00022573"/>
    </source>
</evidence>
<comment type="similarity">
    <text evidence="3">Belongs to the CobT family.</text>
</comment>
<evidence type="ECO:0000256" key="2">
    <source>
        <dbReference type="ARBA" id="ARBA00005049"/>
    </source>
</evidence>
<comment type="caution">
    <text evidence="11">The sequence shown here is derived from an EMBL/GenBank/DDBJ whole genome shotgun (WGS) entry which is preliminary data.</text>
</comment>
<comment type="function">
    <text evidence="1">Catalyzes the synthesis of alpha-ribazole-5'-phosphate from nicotinate mononucleotide (NAMN) and 5,6-dimethylbenzimidazole (DMB).</text>
</comment>
<organism evidence="11 12">
    <name type="scientific">Propioniciclava flava</name>
    <dbReference type="NCBI Taxonomy" id="2072026"/>
    <lineage>
        <taxon>Bacteria</taxon>
        <taxon>Bacillati</taxon>
        <taxon>Actinomycetota</taxon>
        <taxon>Actinomycetes</taxon>
        <taxon>Propionibacteriales</taxon>
        <taxon>Propionibacteriaceae</taxon>
        <taxon>Propioniciclava</taxon>
    </lineage>
</organism>
<dbReference type="UniPathway" id="UPA00061">
    <property type="reaction ID" value="UER00516"/>
</dbReference>
<dbReference type="PANTHER" id="PTHR43463">
    <property type="entry name" value="NICOTINATE-NUCLEOTIDE--DIMETHYLBENZIMIDAZOLE PHOSPHORIBOSYLTRANSFERASE"/>
    <property type="match status" value="1"/>
</dbReference>
<proteinExistence type="inferred from homology"/>
<name>A0A4Q2ECC9_9ACTN</name>
<dbReference type="EMBL" id="PPCV01000012">
    <property type="protein sequence ID" value="RXW31180.1"/>
    <property type="molecule type" value="Genomic_DNA"/>
</dbReference>
<comment type="pathway">
    <text evidence="2">Nucleoside biosynthesis; alpha-ribazole biosynthesis; alpha-ribazole from 5,6-dimethylbenzimidazole: step 1/2.</text>
</comment>
<comment type="catalytic activity">
    <reaction evidence="9">
        <text>5,6-dimethylbenzimidazole + nicotinate beta-D-ribonucleotide = alpha-ribazole 5'-phosphate + nicotinate + H(+)</text>
        <dbReference type="Rhea" id="RHEA:11196"/>
        <dbReference type="ChEBI" id="CHEBI:15378"/>
        <dbReference type="ChEBI" id="CHEBI:15890"/>
        <dbReference type="ChEBI" id="CHEBI:32544"/>
        <dbReference type="ChEBI" id="CHEBI:57502"/>
        <dbReference type="ChEBI" id="CHEBI:57918"/>
        <dbReference type="EC" id="2.4.2.21"/>
    </reaction>
</comment>
<keyword evidence="7 11" id="KW-0328">Glycosyltransferase</keyword>